<comment type="caution">
    <text evidence="8">The sequence shown here is derived from an EMBL/GenBank/DDBJ whole genome shotgun (WGS) entry which is preliminary data.</text>
</comment>
<dbReference type="PANTHER" id="PTHR31499:SF80">
    <property type="entry name" value="HTH MYB-TYPE DOMAIN-CONTAINING PROTEIN"/>
    <property type="match status" value="1"/>
</dbReference>
<gene>
    <name evidence="8" type="ORF">O6P43_005850</name>
</gene>
<comment type="subcellular location">
    <subcellularLocation>
        <location evidence="1">Nucleus</location>
    </subcellularLocation>
</comment>
<dbReference type="GO" id="GO:0003700">
    <property type="term" value="F:DNA-binding transcription factor activity"/>
    <property type="evidence" value="ECO:0007669"/>
    <property type="project" value="InterPro"/>
</dbReference>
<accession>A0AAD7Q702</accession>
<reference evidence="8" key="1">
    <citation type="journal article" date="2023" name="Science">
        <title>Elucidation of the pathway for biosynthesis of saponin adjuvants from the soapbark tree.</title>
        <authorList>
            <person name="Reed J."/>
            <person name="Orme A."/>
            <person name="El-Demerdash A."/>
            <person name="Owen C."/>
            <person name="Martin L.B.B."/>
            <person name="Misra R.C."/>
            <person name="Kikuchi S."/>
            <person name="Rejzek M."/>
            <person name="Martin A.C."/>
            <person name="Harkess A."/>
            <person name="Leebens-Mack J."/>
            <person name="Louveau T."/>
            <person name="Stephenson M.J."/>
            <person name="Osbourn A."/>
        </authorList>
    </citation>
    <scope>NUCLEOTIDE SEQUENCE</scope>
    <source>
        <strain evidence="8">S10</strain>
    </source>
</reference>
<evidence type="ECO:0000256" key="1">
    <source>
        <dbReference type="ARBA" id="ARBA00004123"/>
    </source>
</evidence>
<dbReference type="AlphaFoldDB" id="A0AAD7Q702"/>
<dbReference type="InterPro" id="IPR017930">
    <property type="entry name" value="Myb_dom"/>
</dbReference>
<dbReference type="GO" id="GO:0003677">
    <property type="term" value="F:DNA binding"/>
    <property type="evidence" value="ECO:0007669"/>
    <property type="project" value="InterPro"/>
</dbReference>
<dbReference type="Proteomes" id="UP001163823">
    <property type="component" value="Chromosome 3"/>
</dbReference>
<dbReference type="Gene3D" id="1.10.10.60">
    <property type="entry name" value="Homeodomain-like"/>
    <property type="match status" value="1"/>
</dbReference>
<protein>
    <submittedName>
        <fullName evidence="8">Myb-like transcription factor family protein</fullName>
    </submittedName>
</protein>
<evidence type="ECO:0000256" key="2">
    <source>
        <dbReference type="ARBA" id="ARBA00006783"/>
    </source>
</evidence>
<dbReference type="KEGG" id="qsa:O6P43_005850"/>
<organism evidence="8 9">
    <name type="scientific">Quillaja saponaria</name>
    <name type="common">Soap bark tree</name>
    <dbReference type="NCBI Taxonomy" id="32244"/>
    <lineage>
        <taxon>Eukaryota</taxon>
        <taxon>Viridiplantae</taxon>
        <taxon>Streptophyta</taxon>
        <taxon>Embryophyta</taxon>
        <taxon>Tracheophyta</taxon>
        <taxon>Spermatophyta</taxon>
        <taxon>Magnoliopsida</taxon>
        <taxon>eudicotyledons</taxon>
        <taxon>Gunneridae</taxon>
        <taxon>Pentapetalae</taxon>
        <taxon>rosids</taxon>
        <taxon>fabids</taxon>
        <taxon>Fabales</taxon>
        <taxon>Quillajaceae</taxon>
        <taxon>Quillaja</taxon>
    </lineage>
</organism>
<dbReference type="InterPro" id="IPR006447">
    <property type="entry name" value="Myb_dom_plants"/>
</dbReference>
<keyword evidence="3" id="KW-0805">Transcription regulation</keyword>
<feature type="domain" description="HTH myb-type" evidence="7">
    <location>
        <begin position="134"/>
        <end position="194"/>
    </location>
</feature>
<keyword evidence="9" id="KW-1185">Reference proteome</keyword>
<name>A0AAD7Q702_QUISA</name>
<sequence length="283" mass="32145">MMTFQQQDCQIDILSSCFQLPKIYNSSIPLCESSGDSLTDIAAEDASNSHFKNSLESAVESFLSHNQCIKKYSSKLSRNNMTPYEYFPHEQNKLLDDDAASIRMLLPLPSERNQTAFPSNPCGTVSISSGSSASSGKKRIRWTKDLHEKFVMCVKDLGGPEKATPRAILKIMKSDVLTILHVKSHLQKYRTTMCMQQSVQERNGTDGAHQLHLKLNTQIKKALQLQLDVQRSLQEQLEIQQNLQLIIEEQKKQLNMMIDHQKKKRIKSSLISHTSEFSSQDDD</sequence>
<dbReference type="NCBIfam" id="TIGR01557">
    <property type="entry name" value="myb_SHAQKYF"/>
    <property type="match status" value="1"/>
</dbReference>
<evidence type="ECO:0000259" key="7">
    <source>
        <dbReference type="PROSITE" id="PS51294"/>
    </source>
</evidence>
<evidence type="ECO:0000313" key="9">
    <source>
        <dbReference type="Proteomes" id="UP001163823"/>
    </source>
</evidence>
<dbReference type="InterPro" id="IPR046955">
    <property type="entry name" value="PHR1-like"/>
</dbReference>
<keyword evidence="5" id="KW-0804">Transcription</keyword>
<dbReference type="SUPFAM" id="SSF46689">
    <property type="entry name" value="Homeodomain-like"/>
    <property type="match status" value="1"/>
</dbReference>
<dbReference type="PROSITE" id="PS51294">
    <property type="entry name" value="HTH_MYB"/>
    <property type="match status" value="1"/>
</dbReference>
<keyword evidence="4" id="KW-0175">Coiled coil</keyword>
<evidence type="ECO:0000256" key="6">
    <source>
        <dbReference type="ARBA" id="ARBA00023242"/>
    </source>
</evidence>
<dbReference type="GO" id="GO:0005634">
    <property type="term" value="C:nucleus"/>
    <property type="evidence" value="ECO:0007669"/>
    <property type="project" value="UniProtKB-SubCell"/>
</dbReference>
<comment type="similarity">
    <text evidence="2">Belongs to the MYB-CC family.</text>
</comment>
<dbReference type="FunFam" id="1.10.10.60:FF:000007">
    <property type="entry name" value="Two-component response regulator"/>
    <property type="match status" value="1"/>
</dbReference>
<dbReference type="InterPro" id="IPR009057">
    <property type="entry name" value="Homeodomain-like_sf"/>
</dbReference>
<dbReference type="InterPro" id="IPR001005">
    <property type="entry name" value="SANT/Myb"/>
</dbReference>
<dbReference type="Pfam" id="PF00249">
    <property type="entry name" value="Myb_DNA-binding"/>
    <property type="match status" value="1"/>
</dbReference>
<dbReference type="Pfam" id="PF14379">
    <property type="entry name" value="Myb_CC_LHEQLE"/>
    <property type="match status" value="1"/>
</dbReference>
<evidence type="ECO:0000256" key="3">
    <source>
        <dbReference type="ARBA" id="ARBA00023015"/>
    </source>
</evidence>
<keyword evidence="6" id="KW-0539">Nucleus</keyword>
<proteinExistence type="inferred from homology"/>
<dbReference type="EMBL" id="JARAOO010000003">
    <property type="protein sequence ID" value="KAJ7976018.1"/>
    <property type="molecule type" value="Genomic_DNA"/>
</dbReference>
<evidence type="ECO:0000256" key="4">
    <source>
        <dbReference type="ARBA" id="ARBA00023054"/>
    </source>
</evidence>
<dbReference type="InterPro" id="IPR025756">
    <property type="entry name" value="Myb_CC_LHEQLE"/>
</dbReference>
<evidence type="ECO:0000256" key="5">
    <source>
        <dbReference type="ARBA" id="ARBA00023163"/>
    </source>
</evidence>
<dbReference type="PANTHER" id="PTHR31499">
    <property type="entry name" value="MYB FAMILY TRANSCRIPTION FACTOR PHL11"/>
    <property type="match status" value="1"/>
</dbReference>
<evidence type="ECO:0000313" key="8">
    <source>
        <dbReference type="EMBL" id="KAJ7976018.1"/>
    </source>
</evidence>